<dbReference type="PANTHER" id="PTHR33990">
    <property type="entry name" value="PROTEIN YJDN-RELATED"/>
    <property type="match status" value="1"/>
</dbReference>
<evidence type="ECO:0000259" key="1">
    <source>
        <dbReference type="Pfam" id="PF06983"/>
    </source>
</evidence>
<dbReference type="PIRSF" id="PIRSF021700">
    <property type="entry name" value="3_dmu_93_MTrfase"/>
    <property type="match status" value="1"/>
</dbReference>
<dbReference type="Gene3D" id="3.30.720.100">
    <property type="match status" value="1"/>
</dbReference>
<dbReference type="Pfam" id="PF06983">
    <property type="entry name" value="3-dmu-9_3-mt"/>
    <property type="match status" value="1"/>
</dbReference>
<organism evidence="2 3">
    <name type="scientific">Listeria floridensis FSL S10-1187</name>
    <dbReference type="NCBI Taxonomy" id="1265817"/>
    <lineage>
        <taxon>Bacteria</taxon>
        <taxon>Bacillati</taxon>
        <taxon>Bacillota</taxon>
        <taxon>Bacilli</taxon>
        <taxon>Bacillales</taxon>
        <taxon>Listeriaceae</taxon>
        <taxon>Listeria</taxon>
    </lineage>
</organism>
<dbReference type="InterPro" id="IPR009725">
    <property type="entry name" value="3_dmu_93_MTrfase"/>
</dbReference>
<feature type="domain" description="PhnB-like" evidence="1">
    <location>
        <begin position="5"/>
        <end position="130"/>
    </location>
</feature>
<keyword evidence="3" id="KW-1185">Reference proteome</keyword>
<name>A0ABP3B187_9LIST</name>
<dbReference type="EMBL" id="AODF01000001">
    <property type="protein sequence ID" value="EUJ33680.1"/>
    <property type="molecule type" value="Genomic_DNA"/>
</dbReference>
<dbReference type="Proteomes" id="UP000019249">
    <property type="component" value="Unassembled WGS sequence"/>
</dbReference>
<proteinExistence type="predicted"/>
<accession>A0ABP3B187</accession>
<dbReference type="RefSeq" id="WP_149022925.1">
    <property type="nucleotide sequence ID" value="NZ_AODF01000001.1"/>
</dbReference>
<comment type="caution">
    <text evidence="2">The sequence shown here is derived from an EMBL/GenBank/DDBJ whole genome shotgun (WGS) entry which is preliminary data.</text>
</comment>
<evidence type="ECO:0000313" key="2">
    <source>
        <dbReference type="EMBL" id="EUJ33680.1"/>
    </source>
</evidence>
<reference evidence="2 3" key="1">
    <citation type="journal article" date="2014" name="Int. J. Syst. Evol. Microbiol.">
        <title>Listeria floridensis sp. nov., Listeria aquatica sp. nov., Listeria cornellensis sp. nov., Listeria riparia sp. nov. and Listeria grandensis sp. nov., from agricultural and natural environments.</title>
        <authorList>
            <person name="den Bakker H.C."/>
            <person name="Warchocki S."/>
            <person name="Wright E.M."/>
            <person name="Allred A.F."/>
            <person name="Ahlstrom C."/>
            <person name="Manuel C.S."/>
            <person name="Stasiewicz M.J."/>
            <person name="Burrell A."/>
            <person name="Roof S."/>
            <person name="Strawn L."/>
            <person name="Fortes E.D."/>
            <person name="Nightingale K.K."/>
            <person name="Kephart D."/>
            <person name="Wiedmann M."/>
        </authorList>
    </citation>
    <scope>NUCLEOTIDE SEQUENCE [LARGE SCALE GENOMIC DNA]</scope>
    <source>
        <strain evidence="2 3">FSL S10-1187</strain>
    </source>
</reference>
<dbReference type="PANTHER" id="PTHR33990:SF4">
    <property type="entry name" value="PHNB-LIKE DOMAIN-CONTAINING PROTEIN"/>
    <property type="match status" value="1"/>
</dbReference>
<dbReference type="InterPro" id="IPR028973">
    <property type="entry name" value="PhnB-like"/>
</dbReference>
<dbReference type="SUPFAM" id="SSF54593">
    <property type="entry name" value="Glyoxalase/Bleomycin resistance protein/Dihydroxybiphenyl dioxygenase"/>
    <property type="match status" value="1"/>
</dbReference>
<evidence type="ECO:0000313" key="3">
    <source>
        <dbReference type="Proteomes" id="UP000019249"/>
    </source>
</evidence>
<dbReference type="CDD" id="cd06588">
    <property type="entry name" value="PhnB_like"/>
    <property type="match status" value="1"/>
</dbReference>
<dbReference type="Gene3D" id="3.30.720.110">
    <property type="match status" value="1"/>
</dbReference>
<sequence length="131" mass="14702">MTDSKITPFLTFSGDAEEAVTFYVSLFANGKLLSLTRFSEGERGEPGKVLNAEFELSGEKFMAMDMEEKYAVPFSWATSFLFKLDAEAEFDRLFEALSEGGTVMMGPEAVGDFQKVAWITDRFGVTWQLVY</sequence>
<dbReference type="InterPro" id="IPR029068">
    <property type="entry name" value="Glyas_Bleomycin-R_OHBP_Dase"/>
</dbReference>
<gene>
    <name evidence="2" type="ORF">MFLO_00480</name>
</gene>
<protein>
    <submittedName>
        <fullName evidence="2">3-demethylubiquinone-9 3-methyltransferase</fullName>
    </submittedName>
</protein>